<keyword evidence="1" id="KW-0812">Transmembrane</keyword>
<proteinExistence type="predicted"/>
<evidence type="ECO:0000313" key="3">
    <source>
        <dbReference type="Proteomes" id="UP000178082"/>
    </source>
</evidence>
<reference evidence="2 3" key="1">
    <citation type="journal article" date="2016" name="Nat. Commun.">
        <title>Thousands of microbial genomes shed light on interconnected biogeochemical processes in an aquifer system.</title>
        <authorList>
            <person name="Anantharaman K."/>
            <person name="Brown C.T."/>
            <person name="Hug L.A."/>
            <person name="Sharon I."/>
            <person name="Castelle C.J."/>
            <person name="Probst A.J."/>
            <person name="Thomas B.C."/>
            <person name="Singh A."/>
            <person name="Wilkins M.J."/>
            <person name="Karaoz U."/>
            <person name="Brodie E.L."/>
            <person name="Williams K.H."/>
            <person name="Hubbard S.S."/>
            <person name="Banfield J.F."/>
        </authorList>
    </citation>
    <scope>NUCLEOTIDE SEQUENCE [LARGE SCALE GENOMIC DNA]</scope>
</reference>
<evidence type="ECO:0000313" key="2">
    <source>
        <dbReference type="EMBL" id="OGL52161.1"/>
    </source>
</evidence>
<comment type="caution">
    <text evidence="2">The sequence shown here is derived from an EMBL/GenBank/DDBJ whole genome shotgun (WGS) entry which is preliminary data.</text>
</comment>
<dbReference type="InterPro" id="IPR041916">
    <property type="entry name" value="Anti_sigma_zinc_sf"/>
</dbReference>
<name>A0A1F7SEK9_9BACT</name>
<dbReference type="Proteomes" id="UP000178082">
    <property type="component" value="Unassembled WGS sequence"/>
</dbReference>
<accession>A0A1F7SEK9</accession>
<dbReference type="Gene3D" id="1.10.10.1320">
    <property type="entry name" value="Anti-sigma factor, zinc-finger domain"/>
    <property type="match status" value="1"/>
</dbReference>
<keyword evidence="1" id="KW-0472">Membrane</keyword>
<protein>
    <recommendedName>
        <fullName evidence="4">Zinc-finger domain-containing protein</fullName>
    </recommendedName>
</protein>
<organism evidence="2 3">
    <name type="scientific">Candidatus Schekmanbacteria bacterium RIFCSPLOWO2_12_FULL_38_15</name>
    <dbReference type="NCBI Taxonomy" id="1817883"/>
    <lineage>
        <taxon>Bacteria</taxon>
        <taxon>Candidatus Schekmaniibacteriota</taxon>
    </lineage>
</organism>
<gene>
    <name evidence="2" type="ORF">A3G31_07010</name>
</gene>
<dbReference type="STRING" id="1817883.A3G31_07010"/>
<dbReference type="EMBL" id="MGDI01000033">
    <property type="protein sequence ID" value="OGL52161.1"/>
    <property type="molecule type" value="Genomic_DNA"/>
</dbReference>
<evidence type="ECO:0000256" key="1">
    <source>
        <dbReference type="SAM" id="Phobius"/>
    </source>
</evidence>
<keyword evidence="1" id="KW-1133">Transmembrane helix</keyword>
<evidence type="ECO:0008006" key="4">
    <source>
        <dbReference type="Google" id="ProtNLM"/>
    </source>
</evidence>
<dbReference type="AlphaFoldDB" id="A0A1F7SEK9"/>
<sequence length="166" mass="19238">MNCKLVKTKLYYYSADALSRKLQTKIERHLSECPVCRSEFEAIEKALEIAKKLPRESPPAGMWNGVLSKINIGRKMLRRAKGWTGFSGIWEIIRLKPLPAVSVFAIIVLFVSGIYFFTEYRYQTPEKENQSYFNEYISFSAQDPLADKIAINRIMAIKYANERIEK</sequence>
<feature type="transmembrane region" description="Helical" evidence="1">
    <location>
        <begin position="98"/>
        <end position="117"/>
    </location>
</feature>